<accession>A0ABZ2W4E2</accession>
<feature type="domain" description="Flagellar hook-length control protein-like C-terminal" evidence="2">
    <location>
        <begin position="272"/>
        <end position="350"/>
    </location>
</feature>
<gene>
    <name evidence="3" type="ORF">NLK58_05370</name>
</gene>
<dbReference type="CDD" id="cd17470">
    <property type="entry name" value="T3SS_Flik_C"/>
    <property type="match status" value="1"/>
</dbReference>
<evidence type="ECO:0000313" key="4">
    <source>
        <dbReference type="Proteomes" id="UP001475781"/>
    </source>
</evidence>
<dbReference type="RefSeq" id="WP_341582211.1">
    <property type="nucleotide sequence ID" value="NZ_CP101118.1"/>
</dbReference>
<dbReference type="Gene3D" id="3.30.750.140">
    <property type="match status" value="1"/>
</dbReference>
<dbReference type="InterPro" id="IPR038610">
    <property type="entry name" value="FliK-like_C_sf"/>
</dbReference>
<dbReference type="Proteomes" id="UP001475781">
    <property type="component" value="Chromosome"/>
</dbReference>
<name>A0ABZ2W4E2_9GAMM</name>
<dbReference type="PANTHER" id="PTHR37533">
    <property type="entry name" value="FLAGELLAR HOOK-LENGTH CONTROL PROTEIN"/>
    <property type="match status" value="1"/>
</dbReference>
<keyword evidence="4" id="KW-1185">Reference proteome</keyword>
<dbReference type="InterPro" id="IPR052563">
    <property type="entry name" value="FliK"/>
</dbReference>
<sequence>MAQMVLPQTPAPGIQKESGPSRSASSGDTAERKRDFESVSEAEQKRLDRQKAERNDKASSTDEQQPAQSDTGQSEASGATGTVTKGDEEAVGSFEAASSTSAETEVAEDGTDPDATALPLTFAELQAWLSPQSASPGEASLFAAAPKTGSGMPAGVAGQLTPGNGLFNGLLSNVPGQNAKTPAGVTSDATVTEAVKAAALTDLGRNADSGTVLTSGRFQSALDLVSQQGASGTNAAAKLTAEMAGPLRSYATSIDVPVGHAEWGDKLVGKLSWLTARNMSVAEIHLTPPDMGPMEVKVRVQNEQANITVHSANPVVRDQLELHSHRLRDMLGEQGLSLAGFDVSDSPRQQTGDQGAGDSHASGTATASPLADTGQDDDSLNSVNLDLSWKGEVDIFA</sequence>
<evidence type="ECO:0000313" key="3">
    <source>
        <dbReference type="EMBL" id="WZF89633.1"/>
    </source>
</evidence>
<protein>
    <submittedName>
        <fullName evidence="3">Flagellar hook-length control protein FliK</fullName>
    </submittedName>
</protein>
<dbReference type="InterPro" id="IPR021136">
    <property type="entry name" value="Flagellar_hook_control-like_C"/>
</dbReference>
<feature type="region of interest" description="Disordered" evidence="1">
    <location>
        <begin position="1"/>
        <end position="115"/>
    </location>
</feature>
<reference evidence="3 4" key="1">
    <citation type="submission" date="2022-07" db="EMBL/GenBank/DDBJ databases">
        <title>A copper resistant bacterium isolated from sediment samples of deep sea hydrothermal areas.</title>
        <authorList>
            <person name="Zeng X."/>
        </authorList>
    </citation>
    <scope>NUCLEOTIDE SEQUENCE [LARGE SCALE GENOMIC DNA]</scope>
    <source>
        <strain evidence="4">CuT 6</strain>
    </source>
</reference>
<feature type="compositionally biased region" description="Basic and acidic residues" evidence="1">
    <location>
        <begin position="29"/>
        <end position="60"/>
    </location>
</feature>
<keyword evidence="3" id="KW-0969">Cilium</keyword>
<feature type="compositionally biased region" description="Polar residues" evidence="1">
    <location>
        <begin position="18"/>
        <end position="28"/>
    </location>
</feature>
<feature type="region of interest" description="Disordered" evidence="1">
    <location>
        <begin position="339"/>
        <end position="383"/>
    </location>
</feature>
<proteinExistence type="predicted"/>
<dbReference type="PANTHER" id="PTHR37533:SF2">
    <property type="entry name" value="FLAGELLAR HOOK-LENGTH CONTROL PROTEIN"/>
    <property type="match status" value="1"/>
</dbReference>
<keyword evidence="3" id="KW-0282">Flagellum</keyword>
<evidence type="ECO:0000256" key="1">
    <source>
        <dbReference type="SAM" id="MobiDB-lite"/>
    </source>
</evidence>
<feature type="compositionally biased region" description="Polar residues" evidence="1">
    <location>
        <begin position="61"/>
        <end position="83"/>
    </location>
</feature>
<keyword evidence="3" id="KW-0966">Cell projection</keyword>
<dbReference type="EMBL" id="CP101118">
    <property type="protein sequence ID" value="WZF89633.1"/>
    <property type="molecule type" value="Genomic_DNA"/>
</dbReference>
<organism evidence="3 4">
    <name type="scientific">Marinobacter metalliresistant</name>
    <dbReference type="NCBI Taxonomy" id="2961995"/>
    <lineage>
        <taxon>Bacteria</taxon>
        <taxon>Pseudomonadati</taxon>
        <taxon>Pseudomonadota</taxon>
        <taxon>Gammaproteobacteria</taxon>
        <taxon>Pseudomonadales</taxon>
        <taxon>Marinobacteraceae</taxon>
        <taxon>Marinobacter</taxon>
    </lineage>
</organism>
<dbReference type="Pfam" id="PF02120">
    <property type="entry name" value="Flg_hook"/>
    <property type="match status" value="1"/>
</dbReference>
<feature type="compositionally biased region" description="Low complexity" evidence="1">
    <location>
        <begin position="93"/>
        <end position="104"/>
    </location>
</feature>
<evidence type="ECO:0000259" key="2">
    <source>
        <dbReference type="Pfam" id="PF02120"/>
    </source>
</evidence>